<sequence>MYIYDLDDPLAREALADLDNVSTAACVRILHLRPYVDSTEHRQKQKKQQQRSWTDFRSRLRASHDRTSGRKSSSKRRTNALLGNLRNLKNLEYFDLHCHLDDDVDAFRRTIPPIRASWASYIGSLRRMTLKIPLECYNALLSSSTLFPRLTELSLHIFASDYSTNPVDPMCTDLAPFINRHVHSLESLTVITPETGTADLSPMFFNLRFFPRLTKLHLIFCALSLEYINLTGIHEFFSAHCNQLQDLLLHFNRMVGLKPQTFLSETFFQLPVFRVPLPVLESLDVGFTGFRDSSGQGTITYVHQFRGNLKRVLLNHTQLSIGNVTRLTDGFWNLRYLEIFVYHLNPALLDLLSSRLTQLVDLRVTCICFSGSQGPFLCADDPARAHKWCAEMSQRLYSGWSLRHIRLDILSDTAKNLALCKRALASALPDVETIDGVGRSEVLGLHAEGGMALSHHVNRWIFSIYEAEQE</sequence>
<comment type="caution">
    <text evidence="2">The sequence shown here is derived from an EMBL/GenBank/DDBJ whole genome shotgun (WGS) entry which is preliminary data.</text>
</comment>
<feature type="compositionally biased region" description="Basic and acidic residues" evidence="1">
    <location>
        <begin position="54"/>
        <end position="68"/>
    </location>
</feature>
<dbReference type="SUPFAM" id="SSF52047">
    <property type="entry name" value="RNI-like"/>
    <property type="match status" value="1"/>
</dbReference>
<evidence type="ECO:0008006" key="4">
    <source>
        <dbReference type="Google" id="ProtNLM"/>
    </source>
</evidence>
<accession>A8PC16</accession>
<gene>
    <name evidence="2" type="ORF">CC1G_10972</name>
</gene>
<keyword evidence="3" id="KW-1185">Reference proteome</keyword>
<name>A8PC16_COPC7</name>
<reference evidence="2 3" key="1">
    <citation type="journal article" date="2010" name="Proc. Natl. Acad. Sci. U.S.A.">
        <title>Insights into evolution of multicellular fungi from the assembled chromosomes of the mushroom Coprinopsis cinerea (Coprinus cinereus).</title>
        <authorList>
            <person name="Stajich J.E."/>
            <person name="Wilke S.K."/>
            <person name="Ahren D."/>
            <person name="Au C.H."/>
            <person name="Birren B.W."/>
            <person name="Borodovsky M."/>
            <person name="Burns C."/>
            <person name="Canback B."/>
            <person name="Casselton L.A."/>
            <person name="Cheng C.K."/>
            <person name="Deng J."/>
            <person name="Dietrich F.S."/>
            <person name="Fargo D.C."/>
            <person name="Farman M.L."/>
            <person name="Gathman A.C."/>
            <person name="Goldberg J."/>
            <person name="Guigo R."/>
            <person name="Hoegger P.J."/>
            <person name="Hooker J.B."/>
            <person name="Huggins A."/>
            <person name="James T.Y."/>
            <person name="Kamada T."/>
            <person name="Kilaru S."/>
            <person name="Kodira C."/>
            <person name="Kues U."/>
            <person name="Kupfer D."/>
            <person name="Kwan H.S."/>
            <person name="Lomsadze A."/>
            <person name="Li W."/>
            <person name="Lilly W.W."/>
            <person name="Ma L.J."/>
            <person name="Mackey A.J."/>
            <person name="Manning G."/>
            <person name="Martin F."/>
            <person name="Muraguchi H."/>
            <person name="Natvig D.O."/>
            <person name="Palmerini H."/>
            <person name="Ramesh M.A."/>
            <person name="Rehmeyer C.J."/>
            <person name="Roe B.A."/>
            <person name="Shenoy N."/>
            <person name="Stanke M."/>
            <person name="Ter-Hovhannisyan V."/>
            <person name="Tunlid A."/>
            <person name="Velagapudi R."/>
            <person name="Vision T.J."/>
            <person name="Zeng Q."/>
            <person name="Zolan M.E."/>
            <person name="Pukkila P.J."/>
        </authorList>
    </citation>
    <scope>NUCLEOTIDE SEQUENCE [LARGE SCALE GENOMIC DNA]</scope>
    <source>
        <strain evidence="3">Okayama-7 / 130 / ATCC MYA-4618 / FGSC 9003</strain>
    </source>
</reference>
<dbReference type="InterPro" id="IPR032675">
    <property type="entry name" value="LRR_dom_sf"/>
</dbReference>
<feature type="region of interest" description="Disordered" evidence="1">
    <location>
        <begin position="38"/>
        <end position="76"/>
    </location>
</feature>
<evidence type="ECO:0000313" key="2">
    <source>
        <dbReference type="EMBL" id="EAU81514.1"/>
    </source>
</evidence>
<dbReference type="GeneID" id="6016943"/>
<dbReference type="OrthoDB" id="2837431at2759"/>
<dbReference type="Gene3D" id="3.80.10.10">
    <property type="entry name" value="Ribonuclease Inhibitor"/>
    <property type="match status" value="1"/>
</dbReference>
<evidence type="ECO:0000256" key="1">
    <source>
        <dbReference type="SAM" id="MobiDB-lite"/>
    </source>
</evidence>
<evidence type="ECO:0000313" key="3">
    <source>
        <dbReference type="Proteomes" id="UP000001861"/>
    </source>
</evidence>
<dbReference type="Proteomes" id="UP000001861">
    <property type="component" value="Unassembled WGS sequence"/>
</dbReference>
<dbReference type="KEGG" id="cci:CC1G_10972"/>
<protein>
    <recommendedName>
        <fullName evidence="4">F-box domain-containing protein</fullName>
    </recommendedName>
</protein>
<proteinExistence type="predicted"/>
<dbReference type="EMBL" id="AACS02000011">
    <property type="protein sequence ID" value="EAU81514.1"/>
    <property type="molecule type" value="Genomic_DNA"/>
</dbReference>
<dbReference type="RefSeq" id="XP_001840309.1">
    <property type="nucleotide sequence ID" value="XM_001840257.1"/>
</dbReference>
<dbReference type="AlphaFoldDB" id="A8PC16"/>
<dbReference type="InParanoid" id="A8PC16"/>
<organism evidence="2 3">
    <name type="scientific">Coprinopsis cinerea (strain Okayama-7 / 130 / ATCC MYA-4618 / FGSC 9003)</name>
    <name type="common">Inky cap fungus</name>
    <name type="synonym">Hormographiella aspergillata</name>
    <dbReference type="NCBI Taxonomy" id="240176"/>
    <lineage>
        <taxon>Eukaryota</taxon>
        <taxon>Fungi</taxon>
        <taxon>Dikarya</taxon>
        <taxon>Basidiomycota</taxon>
        <taxon>Agaricomycotina</taxon>
        <taxon>Agaricomycetes</taxon>
        <taxon>Agaricomycetidae</taxon>
        <taxon>Agaricales</taxon>
        <taxon>Agaricineae</taxon>
        <taxon>Psathyrellaceae</taxon>
        <taxon>Coprinopsis</taxon>
    </lineage>
</organism>
<dbReference type="VEuPathDB" id="FungiDB:CC1G_10972"/>